<dbReference type="GO" id="GO:0042404">
    <property type="term" value="P:thyroid hormone catabolic process"/>
    <property type="evidence" value="ECO:0007669"/>
    <property type="project" value="UniProtKB-ARBA"/>
</dbReference>
<keyword evidence="8" id="KW-0560">Oxidoreductase</keyword>
<dbReference type="GO" id="GO:0004800">
    <property type="term" value="F:thyroxine 5'-deiodinase activity"/>
    <property type="evidence" value="ECO:0007669"/>
    <property type="project" value="InterPro"/>
</dbReference>
<evidence type="ECO:0000256" key="7">
    <source>
        <dbReference type="ARBA" id="ARBA00093242"/>
    </source>
</evidence>
<comment type="similarity">
    <text evidence="8">Belongs to the iodothyronine deiodinase family.</text>
</comment>
<dbReference type="GeneTree" id="ENSGT00940000154482"/>
<comment type="catalytic activity">
    <reaction evidence="3">
        <text>3,3'-diiodo-L-thyronine sulfate + iodide + A + H(+) = 3,3',5-triiodo-L-thyronine sulfate + AH2</text>
        <dbReference type="Rhea" id="RHEA:83751"/>
        <dbReference type="ChEBI" id="CHEBI:13193"/>
        <dbReference type="ChEBI" id="CHEBI:15378"/>
        <dbReference type="ChEBI" id="CHEBI:16382"/>
        <dbReference type="ChEBI" id="CHEBI:17499"/>
        <dbReference type="ChEBI" id="CHEBI:176511"/>
        <dbReference type="ChEBI" id="CHEBI:176515"/>
    </reaction>
    <physiologicalReaction direction="right-to-left" evidence="3">
        <dbReference type="Rhea" id="RHEA:83753"/>
    </physiologicalReaction>
</comment>
<comment type="catalytic activity">
    <reaction evidence="6">
        <text>3,3'-diiodothyronamine + iodide + A + H(+) = 3,3',5'-triiodothyronamine + AH2</text>
        <dbReference type="Rhea" id="RHEA:83795"/>
        <dbReference type="ChEBI" id="CHEBI:13193"/>
        <dbReference type="ChEBI" id="CHEBI:15378"/>
        <dbReference type="ChEBI" id="CHEBI:16382"/>
        <dbReference type="ChEBI" id="CHEBI:17499"/>
        <dbReference type="ChEBI" id="CHEBI:233341"/>
        <dbReference type="ChEBI" id="CHEBI:233343"/>
    </reaction>
    <physiologicalReaction direction="right-to-left" evidence="6">
        <dbReference type="Rhea" id="RHEA:83797"/>
    </physiologicalReaction>
</comment>
<dbReference type="Pfam" id="PF00837">
    <property type="entry name" value="T4_deiodinase"/>
    <property type="match status" value="1"/>
</dbReference>
<dbReference type="GO" id="GO:0042446">
    <property type="term" value="P:hormone biosynthetic process"/>
    <property type="evidence" value="ECO:0007669"/>
    <property type="project" value="UniProtKB-KW"/>
</dbReference>
<dbReference type="AlphaFoldDB" id="A0A8C1HZP8"/>
<comment type="catalytic activity">
    <reaction evidence="1">
        <text>3-iodo-L-thyronine + iodide + A + H(+) = 3,3'-diiodo-L-thyronine + AH2</text>
        <dbReference type="Rhea" id="RHEA:83783"/>
        <dbReference type="ChEBI" id="CHEBI:13193"/>
        <dbReference type="ChEBI" id="CHEBI:15378"/>
        <dbReference type="ChEBI" id="CHEBI:16382"/>
        <dbReference type="ChEBI" id="CHEBI:17499"/>
        <dbReference type="ChEBI" id="CHEBI:176514"/>
        <dbReference type="ChEBI" id="CHEBI:232627"/>
    </reaction>
    <physiologicalReaction direction="right-to-left" evidence="1">
        <dbReference type="Rhea" id="RHEA:83785"/>
    </physiologicalReaction>
</comment>
<dbReference type="PANTHER" id="PTHR11781">
    <property type="entry name" value="IODOTHYRONINE DEIODINASE"/>
    <property type="match status" value="1"/>
</dbReference>
<evidence type="ECO:0000313" key="10">
    <source>
        <dbReference type="Ensembl" id="ENSCCRP00000086977.2"/>
    </source>
</evidence>
<comment type="catalytic activity">
    <reaction evidence="2">
        <text>3,3',5'-triiodo-L-thyronine sulfate + iodide + A + H(+) = L-thyroxine sulfate + AH2</text>
        <dbReference type="Rhea" id="RHEA:83835"/>
        <dbReference type="ChEBI" id="CHEBI:13193"/>
        <dbReference type="ChEBI" id="CHEBI:15378"/>
        <dbReference type="ChEBI" id="CHEBI:16382"/>
        <dbReference type="ChEBI" id="CHEBI:17499"/>
        <dbReference type="ChEBI" id="CHEBI:176512"/>
        <dbReference type="ChEBI" id="CHEBI:176513"/>
    </reaction>
    <physiologicalReaction direction="right-to-left" evidence="2">
        <dbReference type="Rhea" id="RHEA:83837"/>
    </physiologicalReaction>
</comment>
<evidence type="ECO:0000256" key="3">
    <source>
        <dbReference type="ARBA" id="ARBA00093206"/>
    </source>
</evidence>
<evidence type="ECO:0000256" key="8">
    <source>
        <dbReference type="RuleBase" id="RU000676"/>
    </source>
</evidence>
<keyword evidence="8" id="KW-0712">Selenocysteine</keyword>
<dbReference type="PIRSF" id="PIRSF001330">
    <property type="entry name" value="IOD"/>
    <property type="match status" value="1"/>
</dbReference>
<reference evidence="10" key="1">
    <citation type="submission" date="2025-08" db="UniProtKB">
        <authorList>
            <consortium name="Ensembl"/>
        </authorList>
    </citation>
    <scope>IDENTIFICATION</scope>
</reference>
<reference evidence="10" key="2">
    <citation type="submission" date="2025-09" db="UniProtKB">
        <authorList>
            <consortium name="Ensembl"/>
        </authorList>
    </citation>
    <scope>IDENTIFICATION</scope>
</reference>
<accession>A0A8C1HZP8</accession>
<keyword evidence="8" id="KW-0893">Thyroid hormones biosynthesis</keyword>
<comment type="catalytic activity">
    <reaction evidence="5">
        <text>3,3'-diiodo-L-thyronine sulfate + iodide + A + H(+) = 3,3',5'-triiodo-L-thyronine sulfate + AH2</text>
        <dbReference type="Rhea" id="RHEA:83831"/>
        <dbReference type="ChEBI" id="CHEBI:13193"/>
        <dbReference type="ChEBI" id="CHEBI:15378"/>
        <dbReference type="ChEBI" id="CHEBI:16382"/>
        <dbReference type="ChEBI" id="CHEBI:17499"/>
        <dbReference type="ChEBI" id="CHEBI:176513"/>
        <dbReference type="ChEBI" id="CHEBI:176515"/>
    </reaction>
    <physiologicalReaction direction="right-to-left" evidence="5">
        <dbReference type="Rhea" id="RHEA:83833"/>
    </physiologicalReaction>
</comment>
<dbReference type="Gene3D" id="3.40.30.10">
    <property type="entry name" value="Glutaredoxin"/>
    <property type="match status" value="1"/>
</dbReference>
<evidence type="ECO:0000256" key="4">
    <source>
        <dbReference type="ARBA" id="ARBA00093210"/>
    </source>
</evidence>
<evidence type="ECO:0000256" key="1">
    <source>
        <dbReference type="ARBA" id="ARBA00093186"/>
    </source>
</evidence>
<comment type="catalytic activity">
    <reaction evidence="7">
        <text>3-iodothyronamine + iodide + A + H(+) = 3,3'-diiodothyronamine + AH2</text>
        <dbReference type="Rhea" id="RHEA:83827"/>
        <dbReference type="ChEBI" id="CHEBI:13193"/>
        <dbReference type="ChEBI" id="CHEBI:15378"/>
        <dbReference type="ChEBI" id="CHEBI:16382"/>
        <dbReference type="ChEBI" id="CHEBI:17499"/>
        <dbReference type="ChEBI" id="CHEBI:231647"/>
        <dbReference type="ChEBI" id="CHEBI:233341"/>
    </reaction>
    <physiologicalReaction direction="right-to-left" evidence="7">
        <dbReference type="Rhea" id="RHEA:83829"/>
    </physiologicalReaction>
</comment>
<protein>
    <recommendedName>
        <fullName evidence="8">Iodothyronine deiodinase</fullName>
    </recommendedName>
</protein>
<evidence type="ECO:0000256" key="2">
    <source>
        <dbReference type="ARBA" id="ARBA00093202"/>
    </source>
</evidence>
<dbReference type="Ensembl" id="ENSCCRT00000094485.2">
    <property type="protein sequence ID" value="ENSCCRP00000086977.2"/>
    <property type="gene ID" value="ENSCCRG00000047374.2"/>
</dbReference>
<comment type="catalytic activity">
    <reaction evidence="4">
        <text>3'-iodothyronamine + iodide + A + H(+) = 3',5'-diiodothyronamine + AH2</text>
        <dbReference type="Rhea" id="RHEA:83803"/>
        <dbReference type="ChEBI" id="CHEBI:13193"/>
        <dbReference type="ChEBI" id="CHEBI:15378"/>
        <dbReference type="ChEBI" id="CHEBI:16382"/>
        <dbReference type="ChEBI" id="CHEBI:17499"/>
        <dbReference type="ChEBI" id="CHEBI:233339"/>
        <dbReference type="ChEBI" id="CHEBI:233342"/>
    </reaction>
    <physiologicalReaction direction="right-to-left" evidence="4">
        <dbReference type="Rhea" id="RHEA:83805"/>
    </physiologicalReaction>
</comment>
<keyword evidence="9" id="KW-0812">Transmembrane</keyword>
<name>A0A8C1HZP8_CYPCA</name>
<dbReference type="PANTHER" id="PTHR11781:SF22">
    <property type="entry name" value="TYPE I IODOTHYRONINE DEIODINASE"/>
    <property type="match status" value="1"/>
</dbReference>
<dbReference type="Proteomes" id="UP001108240">
    <property type="component" value="Unplaced"/>
</dbReference>
<evidence type="ECO:0000313" key="11">
    <source>
        <dbReference type="Proteomes" id="UP001108240"/>
    </source>
</evidence>
<feature type="transmembrane region" description="Helical" evidence="9">
    <location>
        <begin position="12"/>
        <end position="39"/>
    </location>
</feature>
<keyword evidence="11" id="KW-1185">Reference proteome</keyword>
<dbReference type="InterPro" id="IPR000643">
    <property type="entry name" value="Iodothyronine_deiodinase"/>
</dbReference>
<evidence type="ECO:0000256" key="6">
    <source>
        <dbReference type="ARBA" id="ARBA00093236"/>
    </source>
</evidence>
<proteinExistence type="inferred from homology"/>
<organism evidence="10 11">
    <name type="scientific">Cyprinus carpio carpio</name>
    <dbReference type="NCBI Taxonomy" id="630221"/>
    <lineage>
        <taxon>Eukaryota</taxon>
        <taxon>Metazoa</taxon>
        <taxon>Chordata</taxon>
        <taxon>Craniata</taxon>
        <taxon>Vertebrata</taxon>
        <taxon>Euteleostomi</taxon>
        <taxon>Actinopterygii</taxon>
        <taxon>Neopterygii</taxon>
        <taxon>Teleostei</taxon>
        <taxon>Ostariophysi</taxon>
        <taxon>Cypriniformes</taxon>
        <taxon>Cyprinidae</taxon>
        <taxon>Cyprininae</taxon>
        <taxon>Cyprinus</taxon>
    </lineage>
</organism>
<sequence>MGTAVGYALRKLLVYLSAVAMILFAIAHLTLLKLLSVVFPGLMKKIHLKMGEKFTMTQNPKFKYEDWGPSFFSLAFIKTVLSVNWCSLGLEAFEGHAAPDTALFTLDGQKTSIHRFLKGNRPLLDEFKQLVKDFSDVADFLVVYLAEAHATDAWAFANNVDIKVHKTLEERLAAARTLVKEDPLCPVVVDEMTNITASKYGALPERLYVIQSGKVFYQGGIGPWGEKNISVLFMVAFIYLHFSEILVPEQIL</sequence>
<keyword evidence="9" id="KW-1133">Transmembrane helix</keyword>
<comment type="function">
    <text evidence="8">Responsible for the deiodination of T4 (3,5,3',5'-tetraiodothyronine).</text>
</comment>
<evidence type="ECO:0000256" key="5">
    <source>
        <dbReference type="ARBA" id="ARBA00093219"/>
    </source>
</evidence>
<keyword evidence="9" id="KW-0472">Membrane</keyword>
<evidence type="ECO:0000256" key="9">
    <source>
        <dbReference type="SAM" id="Phobius"/>
    </source>
</evidence>